<accession>A0A563E447</accession>
<gene>
    <name evidence="2" type="ORF">FGL98_05935</name>
</gene>
<protein>
    <submittedName>
        <fullName evidence="2">Uncharacterized protein</fullName>
    </submittedName>
</protein>
<feature type="compositionally biased region" description="Basic residues" evidence="1">
    <location>
        <begin position="75"/>
        <end position="88"/>
    </location>
</feature>
<keyword evidence="3" id="KW-1185">Reference proteome</keyword>
<dbReference type="RefSeq" id="WP_146315820.1">
    <property type="nucleotide sequence ID" value="NZ_VCQV01000006.1"/>
</dbReference>
<evidence type="ECO:0000256" key="1">
    <source>
        <dbReference type="SAM" id="MobiDB-lite"/>
    </source>
</evidence>
<proteinExistence type="predicted"/>
<name>A0A563E447_9MICO</name>
<reference evidence="2 3" key="2">
    <citation type="submission" date="2019-08" db="EMBL/GenBank/DDBJ databases">
        <title>Jejuicoccus antrihumi gen. nov., sp. nov., a new member of the family Dermacoccaceae isolated from a cave.</title>
        <authorList>
            <person name="Schumann P."/>
            <person name="Kim I.S."/>
        </authorList>
    </citation>
    <scope>NUCLEOTIDE SEQUENCE [LARGE SCALE GENOMIC DNA]</scope>
    <source>
        <strain evidence="2 3">C5-26</strain>
    </source>
</reference>
<dbReference type="Proteomes" id="UP000320244">
    <property type="component" value="Unassembled WGS sequence"/>
</dbReference>
<evidence type="ECO:0000313" key="3">
    <source>
        <dbReference type="Proteomes" id="UP000320244"/>
    </source>
</evidence>
<feature type="region of interest" description="Disordered" evidence="1">
    <location>
        <begin position="73"/>
        <end position="96"/>
    </location>
</feature>
<reference evidence="2 3" key="1">
    <citation type="submission" date="2019-05" db="EMBL/GenBank/DDBJ databases">
        <authorList>
            <person name="Lee S.D."/>
        </authorList>
    </citation>
    <scope>NUCLEOTIDE SEQUENCE [LARGE SCALE GENOMIC DNA]</scope>
    <source>
        <strain evidence="2 3">C5-26</strain>
    </source>
</reference>
<dbReference type="EMBL" id="VCQV01000006">
    <property type="protein sequence ID" value="TWP37297.1"/>
    <property type="molecule type" value="Genomic_DNA"/>
</dbReference>
<dbReference type="AlphaFoldDB" id="A0A563E447"/>
<organism evidence="2 3">
    <name type="scientific">Leekyejoonella antrihumi</name>
    <dbReference type="NCBI Taxonomy" id="1660198"/>
    <lineage>
        <taxon>Bacteria</taxon>
        <taxon>Bacillati</taxon>
        <taxon>Actinomycetota</taxon>
        <taxon>Actinomycetes</taxon>
        <taxon>Micrococcales</taxon>
        <taxon>Dermacoccaceae</taxon>
        <taxon>Leekyejoonella</taxon>
    </lineage>
</organism>
<comment type="caution">
    <text evidence="2">The sequence shown here is derived from an EMBL/GenBank/DDBJ whole genome shotgun (WGS) entry which is preliminary data.</text>
</comment>
<sequence>MSPTAAPAPPTPGPTFLPLLRLAVPAALVIDAVVHLRDAMFYTPVRGALVGEAGLFRIQAVAALLAATGLQLSRHAGRPTRSARRAHRPPVADRPG</sequence>
<evidence type="ECO:0000313" key="2">
    <source>
        <dbReference type="EMBL" id="TWP37297.1"/>
    </source>
</evidence>